<keyword evidence="1" id="KW-0812">Transmembrane</keyword>
<dbReference type="Pfam" id="PF20151">
    <property type="entry name" value="DUF6533"/>
    <property type="match status" value="1"/>
</dbReference>
<keyword evidence="1" id="KW-0472">Membrane</keyword>
<dbReference type="HOGENOM" id="CLU_801960_0_0_1"/>
<dbReference type="InterPro" id="IPR045340">
    <property type="entry name" value="DUF6533"/>
</dbReference>
<dbReference type="EMBL" id="CAFZ01000654">
    <property type="protein sequence ID" value="CCA76219.1"/>
    <property type="molecule type" value="Genomic_DNA"/>
</dbReference>
<comment type="caution">
    <text evidence="3">The sequence shown here is derived from an EMBL/GenBank/DDBJ whole genome shotgun (WGS) entry which is preliminary data.</text>
</comment>
<name>G4TY26_SERID</name>
<feature type="transmembrane region" description="Helical" evidence="1">
    <location>
        <begin position="154"/>
        <end position="180"/>
    </location>
</feature>
<organism evidence="3 4">
    <name type="scientific">Serendipita indica (strain DSM 11827)</name>
    <name type="common">Root endophyte fungus</name>
    <name type="synonym">Piriformospora indica</name>
    <dbReference type="NCBI Taxonomy" id="1109443"/>
    <lineage>
        <taxon>Eukaryota</taxon>
        <taxon>Fungi</taxon>
        <taxon>Dikarya</taxon>
        <taxon>Basidiomycota</taxon>
        <taxon>Agaricomycotina</taxon>
        <taxon>Agaricomycetes</taxon>
        <taxon>Sebacinales</taxon>
        <taxon>Serendipitaceae</taxon>
        <taxon>Serendipita</taxon>
    </lineage>
</organism>
<evidence type="ECO:0000313" key="4">
    <source>
        <dbReference type="Proteomes" id="UP000007148"/>
    </source>
</evidence>
<keyword evidence="4" id="KW-1185">Reference proteome</keyword>
<gene>
    <name evidence="3" type="ORF">PIIN_10212</name>
</gene>
<reference evidence="3 4" key="1">
    <citation type="journal article" date="2011" name="PLoS Pathog.">
        <title>Endophytic Life Strategies Decoded by Genome and Transcriptome Analyses of the Mutualistic Root Symbiont Piriformospora indica.</title>
        <authorList>
            <person name="Zuccaro A."/>
            <person name="Lahrmann U."/>
            <person name="Guldener U."/>
            <person name="Langen G."/>
            <person name="Pfiffi S."/>
            <person name="Biedenkopf D."/>
            <person name="Wong P."/>
            <person name="Samans B."/>
            <person name="Grimm C."/>
            <person name="Basiewicz M."/>
            <person name="Murat C."/>
            <person name="Martin F."/>
            <person name="Kogel K.H."/>
        </authorList>
    </citation>
    <scope>NUCLEOTIDE SEQUENCE [LARGE SCALE GENOMIC DNA]</scope>
    <source>
        <strain evidence="3 4">DSM 11827</strain>
    </source>
</reference>
<sequence length="371" mass="41650">MALYGILSFRQSNITELRPIRLWITSKPGPSGVEMELLTTHLENIKIVQYVSIASAVVYSYDFALTFGAETQFLWMKRSGRIGRYLFLFTRYSPVIGLSLGLIELNPFTARLSDQTYVKFPTHIAMSASSTGMFCLRVCTLYREKWKTKALILAFFYLSVIIQVVTGAIAISSAITLMGFRETVCAFTGPPPKELHRMVAGYFLSVLPFEILILVATYLHATEAKRKHFLNHESAALLILRRMYQDGAIYFLLAFGMRLGGAIIWLAFPPDLKFVSDLLIYSLSSVVSTRFFLGLRRLVPRPIVQTHHPTPEGSLFVDTYSLPIAKSRNTHPHLSEGVNLSVMPPRGSKDACLPKDAEHVLGGIMTQFDCH</sequence>
<proteinExistence type="predicted"/>
<dbReference type="InParanoid" id="G4TY26"/>
<accession>G4TY26</accession>
<feature type="transmembrane region" description="Helical" evidence="1">
    <location>
        <begin position="200"/>
        <end position="219"/>
    </location>
</feature>
<evidence type="ECO:0000313" key="3">
    <source>
        <dbReference type="EMBL" id="CCA76219.1"/>
    </source>
</evidence>
<feature type="transmembrane region" description="Helical" evidence="1">
    <location>
        <begin position="85"/>
        <end position="103"/>
    </location>
</feature>
<feature type="transmembrane region" description="Helical" evidence="1">
    <location>
        <begin position="248"/>
        <end position="268"/>
    </location>
</feature>
<evidence type="ECO:0000256" key="1">
    <source>
        <dbReference type="SAM" id="Phobius"/>
    </source>
</evidence>
<evidence type="ECO:0000259" key="2">
    <source>
        <dbReference type="Pfam" id="PF20151"/>
    </source>
</evidence>
<feature type="transmembrane region" description="Helical" evidence="1">
    <location>
        <begin position="123"/>
        <end position="142"/>
    </location>
</feature>
<dbReference type="Proteomes" id="UP000007148">
    <property type="component" value="Unassembled WGS sequence"/>
</dbReference>
<protein>
    <recommendedName>
        <fullName evidence="2">DUF6533 domain-containing protein</fullName>
    </recommendedName>
</protein>
<keyword evidence="1" id="KW-1133">Transmembrane helix</keyword>
<dbReference type="OrthoDB" id="3354157at2759"/>
<dbReference type="AlphaFoldDB" id="G4TY26"/>
<feature type="domain" description="DUF6533" evidence="2">
    <location>
        <begin position="50"/>
        <end position="95"/>
    </location>
</feature>